<reference evidence="2" key="1">
    <citation type="submission" date="2016-05" db="EMBL/GenBank/DDBJ databases">
        <authorList>
            <person name="Naeem Raeece"/>
        </authorList>
    </citation>
    <scope>NUCLEOTIDE SEQUENCE [LARGE SCALE GENOMIC DNA]</scope>
</reference>
<dbReference type="EMBL" id="FLQU01000860">
    <property type="protein sequence ID" value="SBS89998.1"/>
    <property type="molecule type" value="Genomic_DNA"/>
</dbReference>
<dbReference type="AlphaFoldDB" id="A0A1A8WAW8"/>
<name>A0A1A8WAW8_PLAOA</name>
<proteinExistence type="predicted"/>
<dbReference type="Proteomes" id="UP000078560">
    <property type="component" value="Unassembled WGS sequence"/>
</dbReference>
<dbReference type="GO" id="GO:0016740">
    <property type="term" value="F:transferase activity"/>
    <property type="evidence" value="ECO:0007669"/>
    <property type="project" value="UniProtKB-KW"/>
</dbReference>
<sequence>GNNDSINGLSINNIIDNETEHKVQVQENEQIEESKSFNDNDDSINDISTMLLIDNETEHKVPVQENEQIESLKSLNGNDDSINNVIENEIEQIDQEEKRPSRKRNMIFDEMKSDQYLKNIKNYPSFDYIKNRYTSMNSENMTIDNIIDHTFDYNYTTQLKEILNFLINDIELETVLNVIRIEQLTHLCRYLISRSLKSMLCAGIFGGIKNPIVNMKKNKKDQNEQSQKDCYNYNSDYIQKKKKKINYNEKNIDDFNNQSISNEYDQTQSNNAQENNKTGNYIILKKKKRSPSLCEGNKLSLYTDKRKYKKLGALNYKYDNNKIKRDIFKLLKQKSEKSTQWPVILDLLVPSLSRGTYNECNRTISNVEPSLFSVQNYGWMLLKLLHIIIIKFRNITPLKNVINVMNENNRTTNGSYSYMKDKISHNYWFTQPMEYALSFTLTDITKSICIWYLRYNRKMIMNSANFSQIIKNSMNTLWIESVLRLIALQICLKVKPLNDSRYVVPFLYHMLTICQPLLREVHVNFEQYKKTINSVNKKQPFMNHNNSKFKVICSYCCKSVKNMSGIINFKSTPMKNSIKNNNINEKIDSKMDEQNNEEKKNGHDVKGYIHSERIVKKPKQIN</sequence>
<keyword evidence="1" id="KW-0808">Transferase</keyword>
<evidence type="ECO:0000313" key="1">
    <source>
        <dbReference type="EMBL" id="SBS89998.1"/>
    </source>
</evidence>
<gene>
    <name evidence="1" type="ORF">POVCU2_0059040</name>
</gene>
<evidence type="ECO:0000313" key="2">
    <source>
        <dbReference type="Proteomes" id="UP000078560"/>
    </source>
</evidence>
<feature type="non-terminal residue" evidence="1">
    <location>
        <position position="1"/>
    </location>
</feature>
<accession>A0A1A8WAW8</accession>
<organism evidence="1 2">
    <name type="scientific">Plasmodium ovale curtisi</name>
    <dbReference type="NCBI Taxonomy" id="864141"/>
    <lineage>
        <taxon>Eukaryota</taxon>
        <taxon>Sar</taxon>
        <taxon>Alveolata</taxon>
        <taxon>Apicomplexa</taxon>
        <taxon>Aconoidasida</taxon>
        <taxon>Haemosporida</taxon>
        <taxon>Plasmodiidae</taxon>
        <taxon>Plasmodium</taxon>
        <taxon>Plasmodium (Plasmodium)</taxon>
    </lineage>
</organism>
<protein>
    <submittedName>
        <fullName evidence="1">HECT-domain (Ubiquitin-transferase), putative</fullName>
    </submittedName>
</protein>